<keyword evidence="4" id="KW-0732">Signal</keyword>
<evidence type="ECO:0000313" key="12">
    <source>
        <dbReference type="EMBL" id="KAE8677003.1"/>
    </source>
</evidence>
<keyword evidence="3" id="KW-0812">Transmembrane</keyword>
<dbReference type="GO" id="GO:0004672">
    <property type="term" value="F:protein kinase activity"/>
    <property type="evidence" value="ECO:0007669"/>
    <property type="project" value="InterPro"/>
</dbReference>
<keyword evidence="8" id="KW-0675">Receptor</keyword>
<evidence type="ECO:0000256" key="7">
    <source>
        <dbReference type="ARBA" id="ARBA00023136"/>
    </source>
</evidence>
<dbReference type="SUPFAM" id="SSF56112">
    <property type="entry name" value="Protein kinase-like (PK-like)"/>
    <property type="match status" value="1"/>
</dbReference>
<evidence type="ECO:0000256" key="4">
    <source>
        <dbReference type="ARBA" id="ARBA00022729"/>
    </source>
</evidence>
<dbReference type="GO" id="GO:0005524">
    <property type="term" value="F:ATP binding"/>
    <property type="evidence" value="ECO:0007669"/>
    <property type="project" value="InterPro"/>
</dbReference>
<dbReference type="PANTHER" id="PTHR48006:SF84">
    <property type="entry name" value="REPEAT TRANSMEMBRANE PROTEIN KINASE, PUTATIVE, EXPRESSED-RELATED"/>
    <property type="match status" value="1"/>
</dbReference>
<dbReference type="FunFam" id="3.30.200.20:FF:000285">
    <property type="entry name" value="Putative inactive leucine-rich repeat receptor-like protein kinase"/>
    <property type="match status" value="1"/>
</dbReference>
<proteinExistence type="predicted"/>
<dbReference type="PANTHER" id="PTHR48006">
    <property type="entry name" value="LEUCINE-RICH REPEAT-CONTAINING PROTEIN DDB_G0281931-RELATED"/>
    <property type="match status" value="1"/>
</dbReference>
<protein>
    <submittedName>
        <fullName evidence="12">Inactive leucine-rich repeat receptor-like protein kinase</fullName>
    </submittedName>
</protein>
<keyword evidence="6" id="KW-1133">Transmembrane helix</keyword>
<dbReference type="Gene3D" id="1.10.510.10">
    <property type="entry name" value="Transferase(Phosphotransferase) domain 1"/>
    <property type="match status" value="1"/>
</dbReference>
<dbReference type="PROSITE" id="PS50011">
    <property type="entry name" value="PROTEIN_KINASE_DOM"/>
    <property type="match status" value="1"/>
</dbReference>
<evidence type="ECO:0000256" key="9">
    <source>
        <dbReference type="ARBA" id="ARBA00023180"/>
    </source>
</evidence>
<name>A0A6A2XMG3_HIBSY</name>
<sequence length="333" mass="37054">MKLGALGLPTYRTFSLEDLEDATNNFDTTAFMGEGSQGQMYRGRLRDGTFVAIRCLKMKKSHSTQSFMHHVELISKLRYRHLASALGHCFECYLDDSSVSRIFLIFEYIPNGTLRSWISEGHAARSLTWPQRISAAIGIVKGIQFLHTGIVPGVYSNNLKITDVLMDQNLVAKISSYNLPLLAESAGKVGHRTSALTKDSSNSSRVNYEDKFDVYDFGVILLEMILGRPSKSSNEVQLLKNQLQAVVTTDDETRRSIADPAVQTSCSNQSLKTMMEICVRCLLMDPAERPSVEDVLWNLQFAAQVLDACRGDSRSSSPNDSPSQPAHLHVAFH</sequence>
<evidence type="ECO:0000256" key="2">
    <source>
        <dbReference type="ARBA" id="ARBA00022614"/>
    </source>
</evidence>
<evidence type="ECO:0000313" key="13">
    <source>
        <dbReference type="Proteomes" id="UP000436088"/>
    </source>
</evidence>
<feature type="domain" description="Protein kinase" evidence="11">
    <location>
        <begin position="26"/>
        <end position="301"/>
    </location>
</feature>
<dbReference type="InterPro" id="IPR011009">
    <property type="entry name" value="Kinase-like_dom_sf"/>
</dbReference>
<evidence type="ECO:0000256" key="8">
    <source>
        <dbReference type="ARBA" id="ARBA00023170"/>
    </source>
</evidence>
<dbReference type="Proteomes" id="UP000436088">
    <property type="component" value="Unassembled WGS sequence"/>
</dbReference>
<evidence type="ECO:0000256" key="5">
    <source>
        <dbReference type="ARBA" id="ARBA00022737"/>
    </source>
</evidence>
<evidence type="ECO:0000259" key="11">
    <source>
        <dbReference type="PROSITE" id="PS50011"/>
    </source>
</evidence>
<dbReference type="Pfam" id="PF07714">
    <property type="entry name" value="PK_Tyr_Ser-Thr"/>
    <property type="match status" value="1"/>
</dbReference>
<dbReference type="FunFam" id="1.10.510.10:FF:000431">
    <property type="entry name" value="Putative inactive leucine-rich repeat receptor-like protein kinase"/>
    <property type="match status" value="1"/>
</dbReference>
<reference evidence="12" key="1">
    <citation type="submission" date="2019-09" db="EMBL/GenBank/DDBJ databases">
        <title>Draft genome information of white flower Hibiscus syriacus.</title>
        <authorList>
            <person name="Kim Y.-M."/>
        </authorList>
    </citation>
    <scope>NUCLEOTIDE SEQUENCE [LARGE SCALE GENOMIC DNA]</scope>
    <source>
        <strain evidence="12">YM2019G1</strain>
    </source>
</reference>
<accession>A0A6A2XMG3</accession>
<dbReference type="InterPro" id="IPR001245">
    <property type="entry name" value="Ser-Thr/Tyr_kinase_cat_dom"/>
</dbReference>
<dbReference type="GO" id="GO:0016020">
    <property type="term" value="C:membrane"/>
    <property type="evidence" value="ECO:0007669"/>
    <property type="project" value="UniProtKB-SubCell"/>
</dbReference>
<dbReference type="InterPro" id="IPR000719">
    <property type="entry name" value="Prot_kinase_dom"/>
</dbReference>
<dbReference type="EMBL" id="VEPZ02001368">
    <property type="protein sequence ID" value="KAE8677003.1"/>
    <property type="molecule type" value="Genomic_DNA"/>
</dbReference>
<dbReference type="AlphaFoldDB" id="A0A6A2XMG3"/>
<comment type="caution">
    <text evidence="12">The sequence shown here is derived from an EMBL/GenBank/DDBJ whole genome shotgun (WGS) entry which is preliminary data.</text>
</comment>
<evidence type="ECO:0000256" key="10">
    <source>
        <dbReference type="SAM" id="MobiDB-lite"/>
    </source>
</evidence>
<evidence type="ECO:0000256" key="3">
    <source>
        <dbReference type="ARBA" id="ARBA00022692"/>
    </source>
</evidence>
<organism evidence="12 13">
    <name type="scientific">Hibiscus syriacus</name>
    <name type="common">Rose of Sharon</name>
    <dbReference type="NCBI Taxonomy" id="106335"/>
    <lineage>
        <taxon>Eukaryota</taxon>
        <taxon>Viridiplantae</taxon>
        <taxon>Streptophyta</taxon>
        <taxon>Embryophyta</taxon>
        <taxon>Tracheophyta</taxon>
        <taxon>Spermatophyta</taxon>
        <taxon>Magnoliopsida</taxon>
        <taxon>eudicotyledons</taxon>
        <taxon>Gunneridae</taxon>
        <taxon>Pentapetalae</taxon>
        <taxon>rosids</taxon>
        <taxon>malvids</taxon>
        <taxon>Malvales</taxon>
        <taxon>Malvaceae</taxon>
        <taxon>Malvoideae</taxon>
        <taxon>Hibiscus</taxon>
    </lineage>
</organism>
<evidence type="ECO:0000256" key="6">
    <source>
        <dbReference type="ARBA" id="ARBA00022989"/>
    </source>
</evidence>
<keyword evidence="5" id="KW-0677">Repeat</keyword>
<gene>
    <name evidence="12" type="ORF">F3Y22_tig00111558pilonHSYRG00020</name>
</gene>
<keyword evidence="2" id="KW-0433">Leucine-rich repeat</keyword>
<keyword evidence="9" id="KW-0325">Glycoprotein</keyword>
<dbReference type="Gene3D" id="3.30.200.20">
    <property type="entry name" value="Phosphorylase Kinase, domain 1"/>
    <property type="match status" value="1"/>
</dbReference>
<evidence type="ECO:0000256" key="1">
    <source>
        <dbReference type="ARBA" id="ARBA00004479"/>
    </source>
</evidence>
<feature type="compositionally biased region" description="Low complexity" evidence="10">
    <location>
        <begin position="314"/>
        <end position="323"/>
    </location>
</feature>
<keyword evidence="13" id="KW-1185">Reference proteome</keyword>
<dbReference type="InterPro" id="IPR051824">
    <property type="entry name" value="LRR_Rcpt-Like_S/T_Kinase"/>
</dbReference>
<feature type="region of interest" description="Disordered" evidence="10">
    <location>
        <begin position="311"/>
        <end position="333"/>
    </location>
</feature>
<comment type="subcellular location">
    <subcellularLocation>
        <location evidence="1">Membrane</location>
        <topology evidence="1">Single-pass type I membrane protein</topology>
    </subcellularLocation>
</comment>
<keyword evidence="7" id="KW-0472">Membrane</keyword>